<proteinExistence type="predicted"/>
<sequence>MSCQYNWNSKWDDSIKEQKEKYSKIDKEKINKKKSKFITNNDQDEINKETKSDIKKIDENKIDDIVAQATEYYIQEFDLKSKKKIKEIKDNFKEYIMQINDNFNDIESIELENEINDDIDPKAIRILLIITRITYQEIINSNIKKTESRYFEFRPSGRSDRDDYNNWSRLVDNFVLSPSERRQKYRNHRY</sequence>
<comment type="caution">
    <text evidence="1">The sequence shown here is derived from an EMBL/GenBank/DDBJ whole genome shotgun (WGS) entry which is preliminary data.</text>
</comment>
<protein>
    <submittedName>
        <fullName evidence="1">8039_t:CDS:1</fullName>
    </submittedName>
</protein>
<keyword evidence="2" id="KW-1185">Reference proteome</keyword>
<accession>A0ACA9KG23</accession>
<name>A0ACA9KG23_9GLOM</name>
<evidence type="ECO:0000313" key="1">
    <source>
        <dbReference type="EMBL" id="CAG8471288.1"/>
    </source>
</evidence>
<reference evidence="1" key="1">
    <citation type="submission" date="2021-06" db="EMBL/GenBank/DDBJ databases">
        <authorList>
            <person name="Kallberg Y."/>
            <person name="Tangrot J."/>
            <person name="Rosling A."/>
        </authorList>
    </citation>
    <scope>NUCLEOTIDE SEQUENCE</scope>
    <source>
        <strain evidence="1">AU212A</strain>
    </source>
</reference>
<dbReference type="EMBL" id="CAJVPM010001674">
    <property type="protein sequence ID" value="CAG8471288.1"/>
    <property type="molecule type" value="Genomic_DNA"/>
</dbReference>
<gene>
    <name evidence="1" type="ORF">SCALOS_LOCUS2037</name>
</gene>
<organism evidence="1 2">
    <name type="scientific">Scutellospora calospora</name>
    <dbReference type="NCBI Taxonomy" id="85575"/>
    <lineage>
        <taxon>Eukaryota</taxon>
        <taxon>Fungi</taxon>
        <taxon>Fungi incertae sedis</taxon>
        <taxon>Mucoromycota</taxon>
        <taxon>Glomeromycotina</taxon>
        <taxon>Glomeromycetes</taxon>
        <taxon>Diversisporales</taxon>
        <taxon>Gigasporaceae</taxon>
        <taxon>Scutellospora</taxon>
    </lineage>
</organism>
<dbReference type="Proteomes" id="UP000789860">
    <property type="component" value="Unassembled WGS sequence"/>
</dbReference>
<evidence type="ECO:0000313" key="2">
    <source>
        <dbReference type="Proteomes" id="UP000789860"/>
    </source>
</evidence>